<dbReference type="GO" id="GO:0006898">
    <property type="term" value="P:receptor-mediated endocytosis"/>
    <property type="evidence" value="ECO:0007669"/>
    <property type="project" value="TreeGrafter"/>
</dbReference>
<evidence type="ECO:0000256" key="7">
    <source>
        <dbReference type="ARBA" id="ARBA00022737"/>
    </source>
</evidence>
<dbReference type="Gene3D" id="4.10.400.10">
    <property type="entry name" value="Low-density Lipoprotein Receptor"/>
    <property type="match status" value="6"/>
</dbReference>
<protein>
    <recommendedName>
        <fullName evidence="16">EGF-like domain-containing protein</fullName>
    </recommendedName>
</protein>
<evidence type="ECO:0000313" key="18">
    <source>
        <dbReference type="Proteomes" id="UP001497623"/>
    </source>
</evidence>
<evidence type="ECO:0000256" key="5">
    <source>
        <dbReference type="ARBA" id="ARBA00022692"/>
    </source>
</evidence>
<dbReference type="InterPro" id="IPR002172">
    <property type="entry name" value="LDrepeatLR_classA_rpt"/>
</dbReference>
<evidence type="ECO:0000256" key="11">
    <source>
        <dbReference type="ARBA" id="ARBA00023170"/>
    </source>
</evidence>
<comment type="subcellular location">
    <subcellularLocation>
        <location evidence="1">Membrane</location>
        <topology evidence="1">Single-pass type I membrane protein</topology>
    </subcellularLocation>
</comment>
<evidence type="ECO:0000256" key="6">
    <source>
        <dbReference type="ARBA" id="ARBA00022729"/>
    </source>
</evidence>
<keyword evidence="12" id="KW-0325">Glycoprotein</keyword>
<dbReference type="FunFam" id="4.10.400.10:FF:000230">
    <property type="entry name" value="Low-density lipoprotein RecePtor related"/>
    <property type="match status" value="1"/>
</dbReference>
<keyword evidence="8" id="KW-1133">Transmembrane helix</keyword>
<comment type="caution">
    <text evidence="13">Lacks conserved residue(s) required for the propagation of feature annotation.</text>
</comment>
<feature type="disulfide bond" evidence="13">
    <location>
        <begin position="205"/>
        <end position="220"/>
    </location>
</feature>
<dbReference type="PROSITE" id="PS01209">
    <property type="entry name" value="LDLRA_1"/>
    <property type="match status" value="4"/>
</dbReference>
<keyword evidence="11" id="KW-0675">Receptor</keyword>
<dbReference type="GO" id="GO:0042562">
    <property type="term" value="F:hormone binding"/>
    <property type="evidence" value="ECO:0007669"/>
    <property type="project" value="TreeGrafter"/>
</dbReference>
<feature type="signal peptide" evidence="15">
    <location>
        <begin position="1"/>
        <end position="29"/>
    </location>
</feature>
<feature type="disulfide bond" evidence="13">
    <location>
        <begin position="225"/>
        <end position="237"/>
    </location>
</feature>
<dbReference type="AlphaFoldDB" id="A0AAV2SAF4"/>
<dbReference type="CDD" id="cd00112">
    <property type="entry name" value="LDLa"/>
    <property type="match status" value="6"/>
</dbReference>
<dbReference type="SUPFAM" id="SSF57424">
    <property type="entry name" value="LDL receptor-like module"/>
    <property type="match status" value="6"/>
</dbReference>
<feature type="disulfide bond" evidence="13">
    <location>
        <begin position="167"/>
        <end position="182"/>
    </location>
</feature>
<dbReference type="PANTHER" id="PTHR22722:SF14">
    <property type="entry name" value="MEGALIN, ISOFORM A"/>
    <property type="match status" value="1"/>
</dbReference>
<proteinExistence type="inferred from homology"/>
<evidence type="ECO:0000256" key="13">
    <source>
        <dbReference type="PROSITE-ProRule" id="PRU00124"/>
    </source>
</evidence>
<sequence>MGSHVEGIKRMVGVLCVIVLILDCCGVVGQRSNDRASSLGQNSGDRAASSYSSVNSTENERTCSTSDFHCKSSGRCIPKRWVCDYQKDCTEGEDEKENCPPPECDASQFACGEYVWNQTFCISSFKRCDKVTDCSDKSDEEGCSYRHCLEGDHHCGSDLCIPPTKKCDGYFDCRDESDEKGCNMTSCSPDKFRCPDKCIEQSQKCDHRDDCGDNSDEQDCNFPKCHEDQFRCDNALCIPQRWHCDGHNDCPDNSDEKNCTAIACPDTKFLCAKENKCIDKKKLCDSHRDCEDGSDERTACSAQVCPSLGCEYACRASLDGGECYCPPGKQVSNDTRTCIDKDECLEWGYCDQGCKNSDGFYNCTCKDGFTLALDNKRCKVTLREEQMTLFFTHHTKVMK</sequence>
<gene>
    <name evidence="17" type="ORF">MNOR_LOCUS33469</name>
</gene>
<dbReference type="InterPro" id="IPR018097">
    <property type="entry name" value="EGF_Ca-bd_CS"/>
</dbReference>
<evidence type="ECO:0000256" key="12">
    <source>
        <dbReference type="ARBA" id="ARBA00023180"/>
    </source>
</evidence>
<feature type="disulfide bond" evidence="13">
    <location>
        <begin position="128"/>
        <end position="143"/>
    </location>
</feature>
<dbReference type="SMART" id="SM00181">
    <property type="entry name" value="EGF"/>
    <property type="match status" value="3"/>
</dbReference>
<dbReference type="InterPro" id="IPR051221">
    <property type="entry name" value="LDLR-related"/>
</dbReference>
<dbReference type="InterPro" id="IPR023415">
    <property type="entry name" value="LDLR_class-A_CS"/>
</dbReference>
<evidence type="ECO:0000259" key="16">
    <source>
        <dbReference type="PROSITE" id="PS01186"/>
    </source>
</evidence>
<evidence type="ECO:0000313" key="17">
    <source>
        <dbReference type="EMBL" id="CAL4166564.1"/>
    </source>
</evidence>
<dbReference type="PROSITE" id="PS50068">
    <property type="entry name" value="LDLRA_2"/>
    <property type="match status" value="6"/>
</dbReference>
<dbReference type="PANTHER" id="PTHR22722">
    <property type="entry name" value="LOW-DENSITY LIPOPROTEIN RECEPTOR-RELATED PROTEIN 2-RELATED"/>
    <property type="match status" value="1"/>
</dbReference>
<dbReference type="PROSITE" id="PS01187">
    <property type="entry name" value="EGF_CA"/>
    <property type="match status" value="1"/>
</dbReference>
<reference evidence="17 18" key="1">
    <citation type="submission" date="2024-05" db="EMBL/GenBank/DDBJ databases">
        <authorList>
            <person name="Wallberg A."/>
        </authorList>
    </citation>
    <scope>NUCLEOTIDE SEQUENCE [LARGE SCALE GENOMIC DNA]</scope>
</reference>
<keyword evidence="6 15" id="KW-0732">Signal</keyword>
<feature type="region of interest" description="Disordered" evidence="14">
    <location>
        <begin position="35"/>
        <end position="64"/>
    </location>
</feature>
<evidence type="ECO:0000256" key="9">
    <source>
        <dbReference type="ARBA" id="ARBA00023136"/>
    </source>
</evidence>
<evidence type="ECO:0000256" key="10">
    <source>
        <dbReference type="ARBA" id="ARBA00023157"/>
    </source>
</evidence>
<accession>A0AAV2SAF4</accession>
<dbReference type="SMART" id="SM00192">
    <property type="entry name" value="LDLa"/>
    <property type="match status" value="6"/>
</dbReference>
<dbReference type="GO" id="GO:0016324">
    <property type="term" value="C:apical plasma membrane"/>
    <property type="evidence" value="ECO:0007669"/>
    <property type="project" value="TreeGrafter"/>
</dbReference>
<evidence type="ECO:0000256" key="8">
    <source>
        <dbReference type="ARBA" id="ARBA00022989"/>
    </source>
</evidence>
<dbReference type="GO" id="GO:0043235">
    <property type="term" value="C:receptor complex"/>
    <property type="evidence" value="ECO:0007669"/>
    <property type="project" value="TreeGrafter"/>
</dbReference>
<keyword evidence="7" id="KW-0677">Repeat</keyword>
<dbReference type="SMART" id="SM00179">
    <property type="entry name" value="EGF_CA"/>
    <property type="match status" value="1"/>
</dbReference>
<dbReference type="InterPro" id="IPR000742">
    <property type="entry name" value="EGF"/>
</dbReference>
<keyword evidence="10 13" id="KW-1015">Disulfide bond</keyword>
<feature type="chain" id="PRO_5043752287" description="EGF-like domain-containing protein" evidence="15">
    <location>
        <begin position="30"/>
        <end position="399"/>
    </location>
</feature>
<evidence type="ECO:0000256" key="4">
    <source>
        <dbReference type="ARBA" id="ARBA00022583"/>
    </source>
</evidence>
<feature type="disulfide bond" evidence="13">
    <location>
        <begin position="232"/>
        <end position="250"/>
    </location>
</feature>
<evidence type="ECO:0000256" key="3">
    <source>
        <dbReference type="ARBA" id="ARBA00022536"/>
    </source>
</evidence>
<dbReference type="InterPro" id="IPR036055">
    <property type="entry name" value="LDL_receptor-like_sf"/>
</dbReference>
<dbReference type="FunFam" id="4.10.400.10:FF:000002">
    <property type="entry name" value="Low-density lipoprotein receptor-related protein 1"/>
    <property type="match status" value="1"/>
</dbReference>
<evidence type="ECO:0000256" key="15">
    <source>
        <dbReference type="SAM" id="SignalP"/>
    </source>
</evidence>
<keyword evidence="3" id="KW-0245">EGF-like domain</keyword>
<keyword evidence="9" id="KW-0472">Membrane</keyword>
<dbReference type="PROSITE" id="PS01186">
    <property type="entry name" value="EGF_2"/>
    <property type="match status" value="1"/>
</dbReference>
<feature type="disulfide bond" evidence="13">
    <location>
        <begin position="148"/>
        <end position="160"/>
    </location>
</feature>
<comment type="caution">
    <text evidence="17">The sequence shown here is derived from an EMBL/GenBank/DDBJ whole genome shotgun (WGS) entry which is preliminary data.</text>
</comment>
<dbReference type="GO" id="GO:0005509">
    <property type="term" value="F:calcium ion binding"/>
    <property type="evidence" value="ECO:0007669"/>
    <property type="project" value="InterPro"/>
</dbReference>
<evidence type="ECO:0000256" key="2">
    <source>
        <dbReference type="ARBA" id="ARBA00009939"/>
    </source>
</evidence>
<feature type="domain" description="EGF-like" evidence="16">
    <location>
        <begin position="363"/>
        <end position="378"/>
    </location>
</feature>
<feature type="disulfide bond" evidence="13">
    <location>
        <begin position="155"/>
        <end position="173"/>
    </location>
</feature>
<dbReference type="SUPFAM" id="SSF57196">
    <property type="entry name" value="EGF/Laminin"/>
    <property type="match status" value="1"/>
</dbReference>
<dbReference type="EMBL" id="CAXKWB010048420">
    <property type="protein sequence ID" value="CAL4166564.1"/>
    <property type="molecule type" value="Genomic_DNA"/>
</dbReference>
<feature type="disulfide bond" evidence="13">
    <location>
        <begin position="244"/>
        <end position="259"/>
    </location>
</feature>
<organism evidence="17 18">
    <name type="scientific">Meganyctiphanes norvegica</name>
    <name type="common">Northern krill</name>
    <name type="synonym">Thysanopoda norvegica</name>
    <dbReference type="NCBI Taxonomy" id="48144"/>
    <lineage>
        <taxon>Eukaryota</taxon>
        <taxon>Metazoa</taxon>
        <taxon>Ecdysozoa</taxon>
        <taxon>Arthropoda</taxon>
        <taxon>Crustacea</taxon>
        <taxon>Multicrustacea</taxon>
        <taxon>Malacostraca</taxon>
        <taxon>Eumalacostraca</taxon>
        <taxon>Eucarida</taxon>
        <taxon>Euphausiacea</taxon>
        <taxon>Euphausiidae</taxon>
        <taxon>Meganyctiphanes</taxon>
    </lineage>
</organism>
<evidence type="ECO:0000256" key="1">
    <source>
        <dbReference type="ARBA" id="ARBA00004479"/>
    </source>
</evidence>
<dbReference type="PRINTS" id="PR00261">
    <property type="entry name" value="LDLRECEPTOR"/>
</dbReference>
<name>A0AAV2SAF4_MEGNR</name>
<dbReference type="Proteomes" id="UP001497623">
    <property type="component" value="Unassembled WGS sequence"/>
</dbReference>
<dbReference type="FunFam" id="2.10.25.10:FF:000009">
    <property type="entry name" value="Low-density lipoprotein receptor isoform 1"/>
    <property type="match status" value="1"/>
</dbReference>
<evidence type="ECO:0000256" key="14">
    <source>
        <dbReference type="SAM" id="MobiDB-lite"/>
    </source>
</evidence>
<keyword evidence="18" id="KW-1185">Reference proteome</keyword>
<keyword evidence="4" id="KW-0254">Endocytosis</keyword>
<comment type="similarity">
    <text evidence="2">Belongs to the LDLR family.</text>
</comment>
<keyword evidence="5" id="KW-0812">Transmembrane</keyword>
<dbReference type="Gene3D" id="2.10.25.10">
    <property type="entry name" value="Laminin"/>
    <property type="match status" value="2"/>
</dbReference>
<dbReference type="InterPro" id="IPR001881">
    <property type="entry name" value="EGF-like_Ca-bd_dom"/>
</dbReference>
<feature type="non-terminal residue" evidence="17">
    <location>
        <position position="399"/>
    </location>
</feature>
<dbReference type="Pfam" id="PF00057">
    <property type="entry name" value="Ldl_recept_a"/>
    <property type="match status" value="6"/>
</dbReference>